<evidence type="ECO:0000256" key="1">
    <source>
        <dbReference type="SAM" id="MobiDB-lite"/>
    </source>
</evidence>
<sequence length="107" mass="12150">MVQLLRFVWTVQRGDQQAEPNYAAFVLKPAPASSSQHLLETTKGHNRARAAAFREHASAPLLTERRHKAIDACNILYYRKQTKQQSPGDHSPRLLSGLRPPTPFEYI</sequence>
<accession>A0AB38ZPC3</accession>
<reference evidence="2" key="1">
    <citation type="submission" date="2023-06" db="EMBL/GenBank/DDBJ databases">
        <title>Identification of a novel pathogenic adenovirus species in African Grey Parrot unveils distinct lineage within aviadenoviruses.</title>
        <authorList>
            <person name="Das T."/>
            <person name="Raidal S."/>
            <person name="Das S."/>
        </authorList>
    </citation>
    <scope>NUCLEOTIDE SEQUENCE</scope>
    <source>
        <strain evidence="2">CS23-0540</strain>
    </source>
</reference>
<proteinExistence type="predicted"/>
<name>A0AB38ZPC3_9ADEN</name>
<evidence type="ECO:0000313" key="2">
    <source>
        <dbReference type="EMBL" id="XBY87779.1"/>
    </source>
</evidence>
<protein>
    <submittedName>
        <fullName evidence="2">ORF14 protein</fullName>
    </submittedName>
</protein>
<dbReference type="EMBL" id="OR096706">
    <property type="protein sequence ID" value="XBY87779.1"/>
    <property type="molecule type" value="Genomic_DNA"/>
</dbReference>
<feature type="region of interest" description="Disordered" evidence="1">
    <location>
        <begin position="81"/>
        <end position="107"/>
    </location>
</feature>
<organism evidence="2">
    <name type="scientific">Psittacine aviadenovirus B</name>
    <dbReference type="NCBI Taxonomy" id="2169709"/>
    <lineage>
        <taxon>Viruses</taxon>
        <taxon>Varidnaviria</taxon>
        <taxon>Bamfordvirae</taxon>
        <taxon>Preplasmiviricota</taxon>
        <taxon>Polisuviricotina</taxon>
        <taxon>Pharingeaviricetes</taxon>
        <taxon>Rowavirales</taxon>
        <taxon>Adenoviridae</taxon>
        <taxon>Aviadenovirus</taxon>
        <taxon>Aviadenovirus rubri</taxon>
    </lineage>
</organism>